<name>A0ABP3V3H4_9FLAO</name>
<proteinExistence type="predicted"/>
<evidence type="ECO:0000313" key="2">
    <source>
        <dbReference type="Proteomes" id="UP001500736"/>
    </source>
</evidence>
<dbReference type="EMBL" id="BAAAGF010000003">
    <property type="protein sequence ID" value="GAA0745790.1"/>
    <property type="molecule type" value="Genomic_DNA"/>
</dbReference>
<accession>A0ABP3V3H4</accession>
<dbReference type="Proteomes" id="UP001500736">
    <property type="component" value="Unassembled WGS sequence"/>
</dbReference>
<reference evidence="2" key="1">
    <citation type="journal article" date="2019" name="Int. J. Syst. Evol. Microbiol.">
        <title>The Global Catalogue of Microorganisms (GCM) 10K type strain sequencing project: providing services to taxonomists for standard genome sequencing and annotation.</title>
        <authorList>
            <consortium name="The Broad Institute Genomics Platform"/>
            <consortium name="The Broad Institute Genome Sequencing Center for Infectious Disease"/>
            <person name="Wu L."/>
            <person name="Ma J."/>
        </authorList>
    </citation>
    <scope>NUCLEOTIDE SEQUENCE [LARGE SCALE GENOMIC DNA]</scope>
    <source>
        <strain evidence="2">JCM 15976</strain>
    </source>
</reference>
<gene>
    <name evidence="1" type="ORF">GCM10009431_21240</name>
</gene>
<evidence type="ECO:0000313" key="1">
    <source>
        <dbReference type="EMBL" id="GAA0745790.1"/>
    </source>
</evidence>
<organism evidence="1 2">
    <name type="scientific">Gaetbulibacter jejuensis</name>
    <dbReference type="NCBI Taxonomy" id="584607"/>
    <lineage>
        <taxon>Bacteria</taxon>
        <taxon>Pseudomonadati</taxon>
        <taxon>Bacteroidota</taxon>
        <taxon>Flavobacteriia</taxon>
        <taxon>Flavobacteriales</taxon>
        <taxon>Flavobacteriaceae</taxon>
        <taxon>Gaetbulibacter</taxon>
    </lineage>
</organism>
<evidence type="ECO:0008006" key="3">
    <source>
        <dbReference type="Google" id="ProtNLM"/>
    </source>
</evidence>
<comment type="caution">
    <text evidence="1">The sequence shown here is derived from an EMBL/GenBank/DDBJ whole genome shotgun (WGS) entry which is preliminary data.</text>
</comment>
<dbReference type="Gene3D" id="3.30.530.20">
    <property type="match status" value="1"/>
</dbReference>
<dbReference type="InterPro" id="IPR023393">
    <property type="entry name" value="START-like_dom_sf"/>
</dbReference>
<protein>
    <recommendedName>
        <fullName evidence="3">Cell division protein</fullName>
    </recommendedName>
</protein>
<dbReference type="SUPFAM" id="SSF55961">
    <property type="entry name" value="Bet v1-like"/>
    <property type="match status" value="1"/>
</dbReference>
<dbReference type="CDD" id="cd07820">
    <property type="entry name" value="SRPBCC_3"/>
    <property type="match status" value="1"/>
</dbReference>
<sequence length="153" mass="17609">MPSIKTETLINANIKLCFDLARDVAIHEQSLDRASLRAVSGKTSGILELGEWVSWEEEHFGFLQHLTLKISELEAHNYFVEEMVEGIFESFRNEFHFKAYGEKTLLVNVLSFELPYGFLGKMTKKVIMRNYAKSLLKSRVEYLKSAIEDSAKK</sequence>
<dbReference type="RefSeq" id="WP_343798147.1">
    <property type="nucleotide sequence ID" value="NZ_BAAAGF010000003.1"/>
</dbReference>
<keyword evidence="2" id="KW-1185">Reference proteome</keyword>